<dbReference type="Proteomes" id="UP000324974">
    <property type="component" value="Chromosome"/>
</dbReference>
<dbReference type="PANTHER" id="PTHR12905:SF0">
    <property type="entry name" value="CALCINEURIN-LIKE PHOSPHOESTERASE DOMAIN-CONTAINING PROTEIN"/>
    <property type="match status" value="1"/>
</dbReference>
<protein>
    <submittedName>
        <fullName evidence="2">Metallophosphoesterase</fullName>
    </submittedName>
</protein>
<dbReference type="PANTHER" id="PTHR12905">
    <property type="entry name" value="METALLOPHOSPHOESTERASE"/>
    <property type="match status" value="1"/>
</dbReference>
<accession>A0A5C1ADY3</accession>
<organism evidence="2 3">
    <name type="scientific">Limnoglobus roseus</name>
    <dbReference type="NCBI Taxonomy" id="2598579"/>
    <lineage>
        <taxon>Bacteria</taxon>
        <taxon>Pseudomonadati</taxon>
        <taxon>Planctomycetota</taxon>
        <taxon>Planctomycetia</taxon>
        <taxon>Gemmatales</taxon>
        <taxon>Gemmataceae</taxon>
        <taxon>Limnoglobus</taxon>
    </lineage>
</organism>
<evidence type="ECO:0000256" key="1">
    <source>
        <dbReference type="SAM" id="MobiDB-lite"/>
    </source>
</evidence>
<dbReference type="SUPFAM" id="SSF56300">
    <property type="entry name" value="Metallo-dependent phosphatases"/>
    <property type="match status" value="1"/>
</dbReference>
<dbReference type="InterPro" id="IPR029052">
    <property type="entry name" value="Metallo-depent_PP-like"/>
</dbReference>
<sequence length="113" mass="12734">MIPSNTDILLLHDPPKDYGALAPRPRGVWEHTGSQSLINRIRVVRPHAVVCGHIHECYGVYRDRDTTIYNSSLINKRYEIVNGPTSQCKPTTSFNPMSPPMSRMSHGSMRVTC</sequence>
<keyword evidence="3" id="KW-1185">Reference proteome</keyword>
<gene>
    <name evidence="2" type="ORF">PX52LOC_03407</name>
</gene>
<dbReference type="InterPro" id="IPR051693">
    <property type="entry name" value="UPF0046_metallophosphoest"/>
</dbReference>
<name>A0A5C1ADY3_9BACT</name>
<feature type="region of interest" description="Disordered" evidence="1">
    <location>
        <begin position="91"/>
        <end position="113"/>
    </location>
</feature>
<dbReference type="KEGG" id="lrs:PX52LOC_03407"/>
<reference evidence="3" key="1">
    <citation type="submission" date="2019-08" db="EMBL/GenBank/DDBJ databases">
        <title>Limnoglobus roseus gen. nov., sp. nov., a novel freshwater planctomycete with a giant genome from the family Gemmataceae.</title>
        <authorList>
            <person name="Kulichevskaya I.S."/>
            <person name="Naumoff D.G."/>
            <person name="Miroshnikov K."/>
            <person name="Ivanova A."/>
            <person name="Philippov D.A."/>
            <person name="Hakobyan A."/>
            <person name="Rijpstra I.C."/>
            <person name="Sinninghe Damste J.S."/>
            <person name="Liesack W."/>
            <person name="Dedysh S.N."/>
        </authorList>
    </citation>
    <scope>NUCLEOTIDE SEQUENCE [LARGE SCALE GENOMIC DNA]</scope>
    <source>
        <strain evidence="3">PX52</strain>
    </source>
</reference>
<dbReference type="EMBL" id="CP042425">
    <property type="protein sequence ID" value="QEL16453.1"/>
    <property type="molecule type" value="Genomic_DNA"/>
</dbReference>
<proteinExistence type="predicted"/>
<evidence type="ECO:0000313" key="3">
    <source>
        <dbReference type="Proteomes" id="UP000324974"/>
    </source>
</evidence>
<dbReference type="Gene3D" id="3.60.21.10">
    <property type="match status" value="1"/>
</dbReference>
<evidence type="ECO:0000313" key="2">
    <source>
        <dbReference type="EMBL" id="QEL16453.1"/>
    </source>
</evidence>
<dbReference type="AlphaFoldDB" id="A0A5C1ADY3"/>